<feature type="signal peptide" evidence="3">
    <location>
        <begin position="1"/>
        <end position="16"/>
    </location>
</feature>
<dbReference type="EMBL" id="MZNU01000047">
    <property type="protein sequence ID" value="OWP06341.1"/>
    <property type="molecule type" value="Genomic_DNA"/>
</dbReference>
<gene>
    <name evidence="6" type="ORF">B2J93_5294</name>
</gene>
<dbReference type="GO" id="GO:0016787">
    <property type="term" value="F:hydrolase activity"/>
    <property type="evidence" value="ECO:0007669"/>
    <property type="project" value="UniProtKB-KW"/>
</dbReference>
<feature type="chain" id="PRO_5012533025" description="AB hydrolase-1 domain-containing protein" evidence="3">
    <location>
        <begin position="17"/>
        <end position="570"/>
    </location>
</feature>
<evidence type="ECO:0000259" key="5">
    <source>
        <dbReference type="Pfam" id="PF08386"/>
    </source>
</evidence>
<evidence type="ECO:0000313" key="6">
    <source>
        <dbReference type="EMBL" id="OWP06341.1"/>
    </source>
</evidence>
<dbReference type="Proteomes" id="UP000242519">
    <property type="component" value="Unassembled WGS sequence"/>
</dbReference>
<evidence type="ECO:0000259" key="4">
    <source>
        <dbReference type="Pfam" id="PF00561"/>
    </source>
</evidence>
<evidence type="ECO:0000256" key="2">
    <source>
        <dbReference type="ARBA" id="ARBA00022801"/>
    </source>
</evidence>
<evidence type="ECO:0008006" key="8">
    <source>
        <dbReference type="Google" id="ProtNLM"/>
    </source>
</evidence>
<evidence type="ECO:0000256" key="1">
    <source>
        <dbReference type="ARBA" id="ARBA00010088"/>
    </source>
</evidence>
<dbReference type="InterPro" id="IPR051601">
    <property type="entry name" value="Serine_prot/Carboxylest_S33"/>
</dbReference>
<feature type="domain" description="Peptidase S33 tripeptidyl aminopeptidase-like C-terminal" evidence="5">
    <location>
        <begin position="447"/>
        <end position="518"/>
    </location>
</feature>
<dbReference type="InterPro" id="IPR000073">
    <property type="entry name" value="AB_hydrolase_1"/>
</dbReference>
<comment type="caution">
    <text evidence="6">The sequence shown here is derived from an EMBL/GenBank/DDBJ whole genome shotgun (WGS) entry which is preliminary data.</text>
</comment>
<reference evidence="6 7" key="1">
    <citation type="submission" date="2017-04" db="EMBL/GenBank/DDBJ databases">
        <title>Draft genome sequence of Marssonina coronaria NL1: causal agent of apple blotch.</title>
        <authorList>
            <person name="Cheng Q."/>
        </authorList>
    </citation>
    <scope>NUCLEOTIDE SEQUENCE [LARGE SCALE GENOMIC DNA]</scope>
    <source>
        <strain evidence="6 7">NL1</strain>
    </source>
</reference>
<accession>A0A218ZE26</accession>
<dbReference type="OrthoDB" id="425534at2759"/>
<dbReference type="PANTHER" id="PTHR43248:SF22">
    <property type="entry name" value="AB HYDROLASE-1 DOMAIN-CONTAINING PROTEIN"/>
    <property type="match status" value="1"/>
</dbReference>
<comment type="similarity">
    <text evidence="1">Belongs to the peptidase S33 family.</text>
</comment>
<dbReference type="Pfam" id="PF00561">
    <property type="entry name" value="Abhydrolase_1"/>
    <property type="match status" value="1"/>
</dbReference>
<dbReference type="PANTHER" id="PTHR43248">
    <property type="entry name" value="2-SUCCINYL-6-HYDROXY-2,4-CYCLOHEXADIENE-1-CARBOXYLATE SYNTHASE"/>
    <property type="match status" value="1"/>
</dbReference>
<dbReference type="Gene3D" id="3.40.50.1820">
    <property type="entry name" value="alpha/beta hydrolase"/>
    <property type="match status" value="2"/>
</dbReference>
<keyword evidence="3" id="KW-0732">Signal</keyword>
<name>A0A218ZE26_9HELO</name>
<dbReference type="SUPFAM" id="SSF53474">
    <property type="entry name" value="alpha/beta-Hydrolases"/>
    <property type="match status" value="1"/>
</dbReference>
<evidence type="ECO:0000256" key="3">
    <source>
        <dbReference type="SAM" id="SignalP"/>
    </source>
</evidence>
<feature type="domain" description="AB hydrolase-1" evidence="4">
    <location>
        <begin position="71"/>
        <end position="241"/>
    </location>
</feature>
<dbReference type="Pfam" id="PF08386">
    <property type="entry name" value="Abhydrolase_4"/>
    <property type="match status" value="1"/>
</dbReference>
<dbReference type="AlphaFoldDB" id="A0A218ZE26"/>
<proteinExistence type="inferred from homology"/>
<evidence type="ECO:0000313" key="7">
    <source>
        <dbReference type="Proteomes" id="UP000242519"/>
    </source>
</evidence>
<keyword evidence="7" id="KW-1185">Reference proteome</keyword>
<sequence length="570" mass="60927">MAASLTLLLTLGLASASSLTWTPCGDGLDCATLTVPLEYGASSSGAKSGEAQIALARYNATSPSSERLGSMLVNPGGPGGAGATFVKAGAGAAISAITDGRYDIIGWDPRGVGQSTPKLQCFPNAGDEMYAYDVFPSGPDSWAGVFQDPEYDEKVRQEFEEFDVAAALLAESCVEQDSPALFTSSAAYVARDMAAIVDAVDGKDALLNYWGFSYGTIFLAEFVQEFPGRIGRVVADGVVDPEANALTYASQLANDQVSVRDALDDFFSMCEQAGKDCPLSEPPAGVVASMATRFDKLLSSLYTEAVIAYDLPIDSEILIRVVWSYLRVPAFWPRLSMAINQLEAGKKPRVLISMIADQFADEPKDPQGPARGLLIEFPLTCIDNAPSSHITLEEIIQLTKSISIEQQTPLLTAGITPIAFCSHFPDRRPLLRAAGVSRMGAADAVLSEAKKTILIVNPQHDSTTPLKSARKLRSLLPNSSRLAVRGGAGHTTPVLASLSLTETVRNFFVTAELPKADETYHAIDQLIFVPGEYTDENPLAPATYNGTYTESQTKLLHANYNLTKAFLAIA</sequence>
<protein>
    <recommendedName>
        <fullName evidence="8">AB hydrolase-1 domain-containing protein</fullName>
    </recommendedName>
</protein>
<organism evidence="6 7">
    <name type="scientific">Diplocarpon coronariae</name>
    <dbReference type="NCBI Taxonomy" id="2795749"/>
    <lineage>
        <taxon>Eukaryota</taxon>
        <taxon>Fungi</taxon>
        <taxon>Dikarya</taxon>
        <taxon>Ascomycota</taxon>
        <taxon>Pezizomycotina</taxon>
        <taxon>Leotiomycetes</taxon>
        <taxon>Helotiales</taxon>
        <taxon>Drepanopezizaceae</taxon>
        <taxon>Diplocarpon</taxon>
    </lineage>
</organism>
<dbReference type="STRING" id="503106.A0A218ZE26"/>
<keyword evidence="2" id="KW-0378">Hydrolase</keyword>
<dbReference type="InterPro" id="IPR013595">
    <property type="entry name" value="Pept_S33_TAP-like_C"/>
</dbReference>
<dbReference type="InterPro" id="IPR029058">
    <property type="entry name" value="AB_hydrolase_fold"/>
</dbReference>
<dbReference type="InParanoid" id="A0A218ZE26"/>